<evidence type="ECO:0008006" key="4">
    <source>
        <dbReference type="Google" id="ProtNLM"/>
    </source>
</evidence>
<name>A0ABX4YF94_9LEPT</name>
<evidence type="ECO:0000256" key="1">
    <source>
        <dbReference type="SAM" id="MobiDB-lite"/>
    </source>
</evidence>
<dbReference type="RefSeq" id="WP_010417969.1">
    <property type="nucleotide sequence ID" value="NZ_MCRM02000021.1"/>
</dbReference>
<gene>
    <name evidence="2" type="ORF">BES34_016445</name>
</gene>
<dbReference type="EMBL" id="MCRM02000021">
    <property type="protein sequence ID" value="PNV73641.1"/>
    <property type="molecule type" value="Genomic_DNA"/>
</dbReference>
<reference evidence="2" key="1">
    <citation type="submission" date="2018-01" db="EMBL/GenBank/DDBJ databases">
        <title>Genomic characterization of Leptospira inadai serogroup Lyme isolated from captured rat in Brazil and comparative analysis with human reference strain.</title>
        <authorList>
            <person name="Moreno L.Z."/>
            <person name="Loureiro A.P."/>
            <person name="Miraglia F."/>
            <person name="Kremer F.S."/>
            <person name="Eslabao M.R."/>
            <person name="Dellagostin O.A."/>
            <person name="Lilenbaum W."/>
            <person name="Moreno A.M."/>
        </authorList>
    </citation>
    <scope>NUCLEOTIDE SEQUENCE [LARGE SCALE GENOMIC DNA]</scope>
    <source>
        <strain evidence="2">M34/99</strain>
    </source>
</reference>
<protein>
    <recommendedName>
        <fullName evidence="4">Lipoprotein</fullName>
    </recommendedName>
</protein>
<keyword evidence="3" id="KW-1185">Reference proteome</keyword>
<sequence length="94" mass="10026">MKIRGFIFFISILFLVSCQDVPANCRRDCREKLANCFALDTTVSVDAQSRLALTCYLADALCESDCDSPGGATRASNASVRRNGSSSGHASGSK</sequence>
<feature type="region of interest" description="Disordered" evidence="1">
    <location>
        <begin position="67"/>
        <end position="94"/>
    </location>
</feature>
<organism evidence="2 3">
    <name type="scientific">Leptospira inadai serovar Lyme</name>
    <dbReference type="NCBI Taxonomy" id="293084"/>
    <lineage>
        <taxon>Bacteria</taxon>
        <taxon>Pseudomonadati</taxon>
        <taxon>Spirochaetota</taxon>
        <taxon>Spirochaetia</taxon>
        <taxon>Leptospirales</taxon>
        <taxon>Leptospiraceae</taxon>
        <taxon>Leptospira</taxon>
    </lineage>
</organism>
<accession>A0ABX4YF94</accession>
<evidence type="ECO:0000313" key="3">
    <source>
        <dbReference type="Proteomes" id="UP000094669"/>
    </source>
</evidence>
<comment type="caution">
    <text evidence="2">The sequence shown here is derived from an EMBL/GenBank/DDBJ whole genome shotgun (WGS) entry which is preliminary data.</text>
</comment>
<feature type="compositionally biased region" description="Polar residues" evidence="1">
    <location>
        <begin position="74"/>
        <end position="94"/>
    </location>
</feature>
<dbReference type="Proteomes" id="UP000094669">
    <property type="component" value="Unassembled WGS sequence"/>
</dbReference>
<proteinExistence type="predicted"/>
<dbReference type="PROSITE" id="PS51257">
    <property type="entry name" value="PROKAR_LIPOPROTEIN"/>
    <property type="match status" value="1"/>
</dbReference>
<evidence type="ECO:0000313" key="2">
    <source>
        <dbReference type="EMBL" id="PNV73641.1"/>
    </source>
</evidence>